<dbReference type="STRING" id="1437607.BISA_0851"/>
<dbReference type="AlphaFoldDB" id="A0A087DAA1"/>
<evidence type="ECO:0000313" key="3">
    <source>
        <dbReference type="Proteomes" id="UP000029066"/>
    </source>
</evidence>
<reference evidence="2 3" key="1">
    <citation type="submission" date="2014-03" db="EMBL/GenBank/DDBJ databases">
        <title>Genomics of Bifidobacteria.</title>
        <authorList>
            <person name="Ventura M."/>
            <person name="Milani C."/>
            <person name="Lugli G.A."/>
        </authorList>
    </citation>
    <scope>NUCLEOTIDE SEQUENCE [LARGE SCALE GENOMIC DNA]</scope>
    <source>
        <strain evidence="2 3">DSM 23967</strain>
    </source>
</reference>
<dbReference type="Proteomes" id="UP000029066">
    <property type="component" value="Unassembled WGS sequence"/>
</dbReference>
<dbReference type="InterPro" id="IPR001849">
    <property type="entry name" value="PH_domain"/>
</dbReference>
<accession>A0A087DAA1</accession>
<dbReference type="EMBL" id="JGZN01000008">
    <property type="protein sequence ID" value="KFI92451.1"/>
    <property type="molecule type" value="Genomic_DNA"/>
</dbReference>
<evidence type="ECO:0000313" key="2">
    <source>
        <dbReference type="EMBL" id="KFI92451.1"/>
    </source>
</evidence>
<protein>
    <submittedName>
        <fullName evidence="2">Putative addiction module killer protein</fullName>
    </submittedName>
</protein>
<dbReference type="NCBIfam" id="TIGR02683">
    <property type="entry name" value="upstrm_HI1419"/>
    <property type="match status" value="1"/>
</dbReference>
<dbReference type="PANTHER" id="PTHR41791">
    <property type="entry name" value="SSL7039 PROTEIN"/>
    <property type="match status" value="1"/>
</dbReference>
<organism evidence="2 3">
    <name type="scientific">Bifidobacterium saguini DSM 23967</name>
    <dbReference type="NCBI Taxonomy" id="1437607"/>
    <lineage>
        <taxon>Bacteria</taxon>
        <taxon>Bacillati</taxon>
        <taxon>Actinomycetota</taxon>
        <taxon>Actinomycetes</taxon>
        <taxon>Bifidobacteriales</taxon>
        <taxon>Bifidobacteriaceae</taxon>
        <taxon>Bifidobacterium</taxon>
    </lineage>
</organism>
<evidence type="ECO:0000259" key="1">
    <source>
        <dbReference type="PROSITE" id="PS50003"/>
    </source>
</evidence>
<proteinExistence type="predicted"/>
<comment type="caution">
    <text evidence="2">The sequence shown here is derived from an EMBL/GenBank/DDBJ whole genome shotgun (WGS) entry which is preliminary data.</text>
</comment>
<gene>
    <name evidence="2" type="ORF">BISA_0851</name>
</gene>
<feature type="domain" description="PH" evidence="1">
    <location>
        <begin position="1"/>
        <end position="21"/>
    </location>
</feature>
<dbReference type="OrthoDB" id="9800258at2"/>
<dbReference type="PANTHER" id="PTHR41791:SF1">
    <property type="entry name" value="SSL7039 PROTEIN"/>
    <property type="match status" value="1"/>
</dbReference>
<dbReference type="PIRSF" id="PIRSF028744">
    <property type="entry name" value="Addict_mod_HI1419"/>
    <property type="match status" value="1"/>
</dbReference>
<name>A0A087DAA1_9BIFI</name>
<sequence length="103" mass="11747">MEVKTTDEFDDWLKALKNGKDRNRIIARIRQCALAGKPVGDINTVGEGVAELRYHFGPGYRVYFAQKADIIMLLLAGGTKRGQQSDIDHAHDLLRKLKEEHQW</sequence>
<dbReference type="PROSITE" id="PS50003">
    <property type="entry name" value="PH_DOMAIN"/>
    <property type="match status" value="1"/>
</dbReference>
<dbReference type="RefSeq" id="WP_033891083.1">
    <property type="nucleotide sequence ID" value="NZ_JDUT01000010.1"/>
</dbReference>
<dbReference type="InterPro" id="IPR014056">
    <property type="entry name" value="TypeIITA-like_toxin_pred"/>
</dbReference>